<reference evidence="2" key="1">
    <citation type="submission" date="2023-10" db="EMBL/GenBank/DDBJ databases">
        <title>Genome assembly of Pristionchus species.</title>
        <authorList>
            <person name="Yoshida K."/>
            <person name="Sommer R.J."/>
        </authorList>
    </citation>
    <scope>NUCLEOTIDE SEQUENCE</scope>
    <source>
        <strain evidence="2">RS5133</strain>
    </source>
</reference>
<evidence type="ECO:0000256" key="1">
    <source>
        <dbReference type="SAM" id="SignalP"/>
    </source>
</evidence>
<name>A0AAV5UXC9_9BILA</name>
<feature type="signal peptide" evidence="1">
    <location>
        <begin position="1"/>
        <end position="19"/>
    </location>
</feature>
<keyword evidence="1" id="KW-0732">Signal</keyword>
<organism evidence="2 3">
    <name type="scientific">Pristionchus fissidentatus</name>
    <dbReference type="NCBI Taxonomy" id="1538716"/>
    <lineage>
        <taxon>Eukaryota</taxon>
        <taxon>Metazoa</taxon>
        <taxon>Ecdysozoa</taxon>
        <taxon>Nematoda</taxon>
        <taxon>Chromadorea</taxon>
        <taxon>Rhabditida</taxon>
        <taxon>Rhabditina</taxon>
        <taxon>Diplogasteromorpha</taxon>
        <taxon>Diplogasteroidea</taxon>
        <taxon>Neodiplogasteridae</taxon>
        <taxon>Pristionchus</taxon>
    </lineage>
</organism>
<comment type="caution">
    <text evidence="2">The sequence shown here is derived from an EMBL/GenBank/DDBJ whole genome shotgun (WGS) entry which is preliminary data.</text>
</comment>
<accession>A0AAV5UXC9</accession>
<proteinExistence type="predicted"/>
<evidence type="ECO:0000313" key="2">
    <source>
        <dbReference type="EMBL" id="GMT10932.1"/>
    </source>
</evidence>
<keyword evidence="3" id="KW-1185">Reference proteome</keyword>
<sequence length="89" mass="10514">MNFLHVFLLCFLLISAVFSLEYTEYVNDDCFYKNDFVFDRMRSRPMTGDEMASVHLYLEEMKLYQIEILTLITEFGIGKPRLPCFCSSC</sequence>
<feature type="chain" id="PRO_5043574072" evidence="1">
    <location>
        <begin position="20"/>
        <end position="89"/>
    </location>
</feature>
<dbReference type="Proteomes" id="UP001432322">
    <property type="component" value="Unassembled WGS sequence"/>
</dbReference>
<protein>
    <submittedName>
        <fullName evidence="2">Uncharacterized protein</fullName>
    </submittedName>
</protein>
<evidence type="ECO:0000313" key="3">
    <source>
        <dbReference type="Proteomes" id="UP001432322"/>
    </source>
</evidence>
<dbReference type="AlphaFoldDB" id="A0AAV5UXC9"/>
<dbReference type="EMBL" id="BTSY01000001">
    <property type="protein sequence ID" value="GMT10932.1"/>
    <property type="molecule type" value="Genomic_DNA"/>
</dbReference>
<gene>
    <name evidence="2" type="ORF">PFISCL1PPCAC_2229</name>
</gene>